<dbReference type="AlphaFoldDB" id="A0A5C2SLM9"/>
<dbReference type="PROSITE" id="PS51821">
    <property type="entry name" value="VELVET"/>
    <property type="match status" value="1"/>
</dbReference>
<proteinExistence type="predicted"/>
<dbReference type="EMBL" id="ML122254">
    <property type="protein sequence ID" value="RPD64520.1"/>
    <property type="molecule type" value="Genomic_DNA"/>
</dbReference>
<dbReference type="OrthoDB" id="5599552at2759"/>
<feature type="compositionally biased region" description="Basic and acidic residues" evidence="5">
    <location>
        <begin position="358"/>
        <end position="368"/>
    </location>
</feature>
<reference evidence="7" key="1">
    <citation type="journal article" date="2018" name="Genome Biol. Evol.">
        <title>Genomics and development of Lentinus tigrinus, a white-rot wood-decaying mushroom with dimorphic fruiting bodies.</title>
        <authorList>
            <person name="Wu B."/>
            <person name="Xu Z."/>
            <person name="Knudson A."/>
            <person name="Carlson A."/>
            <person name="Chen N."/>
            <person name="Kovaka S."/>
            <person name="LaButti K."/>
            <person name="Lipzen A."/>
            <person name="Pennachio C."/>
            <person name="Riley R."/>
            <person name="Schakwitz W."/>
            <person name="Umezawa K."/>
            <person name="Ohm R.A."/>
            <person name="Grigoriev I.V."/>
            <person name="Nagy L.G."/>
            <person name="Gibbons J."/>
            <person name="Hibbett D."/>
        </authorList>
    </citation>
    <scope>NUCLEOTIDE SEQUENCE [LARGE SCALE GENOMIC DNA]</scope>
    <source>
        <strain evidence="7">ALCF2SS1-6</strain>
    </source>
</reference>
<feature type="compositionally biased region" description="Basic residues" evidence="5">
    <location>
        <begin position="269"/>
        <end position="278"/>
    </location>
</feature>
<evidence type="ECO:0000256" key="4">
    <source>
        <dbReference type="ARBA" id="ARBA00023242"/>
    </source>
</evidence>
<evidence type="ECO:0000259" key="6">
    <source>
        <dbReference type="PROSITE" id="PS51821"/>
    </source>
</evidence>
<evidence type="ECO:0000313" key="7">
    <source>
        <dbReference type="EMBL" id="RPD64520.1"/>
    </source>
</evidence>
<gene>
    <name evidence="7" type="ORF">L227DRAFT_650643</name>
</gene>
<evidence type="ECO:0000256" key="1">
    <source>
        <dbReference type="ARBA" id="ARBA00004123"/>
    </source>
</evidence>
<dbReference type="Proteomes" id="UP000313359">
    <property type="component" value="Unassembled WGS sequence"/>
</dbReference>
<evidence type="ECO:0000313" key="8">
    <source>
        <dbReference type="Proteomes" id="UP000313359"/>
    </source>
</evidence>
<dbReference type="Pfam" id="PF11754">
    <property type="entry name" value="Velvet"/>
    <property type="match status" value="1"/>
</dbReference>
<name>A0A5C2SLM9_9APHY</name>
<accession>A0A5C2SLM9</accession>
<keyword evidence="4" id="KW-0539">Nucleus</keyword>
<keyword evidence="3" id="KW-0804">Transcription</keyword>
<dbReference type="GO" id="GO:0005634">
    <property type="term" value="C:nucleus"/>
    <property type="evidence" value="ECO:0007669"/>
    <property type="project" value="UniProtKB-SubCell"/>
</dbReference>
<keyword evidence="8" id="KW-1185">Reference proteome</keyword>
<sequence>MASTSPDPAPQTSSCSIPAVGGPFRYKSGPFAGRILRSKLEEVQHADRGRKYARKDKRPLDPPPVVRLRCFQTIYAGTKREKEKELDNFDEHSIFGFICHVDLIPLRRGEGGQPVALASQRTPAESITVPERFLVADVASGSNVLSETLAQPGFQTSAMHTNPETRYGEPCTSLLFGETFVPCTVVEYEGHHAALFVFSDLAVRQEGNFILRYRVFNISGHERCVPVLAECYGGSFEIFSTKTFPGLKASTDLTKTLSLNGLRVNSRYRERRSRKKARYTPDSPTSPGPGDGYTGMPASNPMEEASSSTQTQNRIVLPLPTPSAQSYFGGILSAPRKGLFDSHSQAAQAALDAWHERELREERRRSESRSPCSDVSMRS</sequence>
<feature type="region of interest" description="Disordered" evidence="5">
    <location>
        <begin position="268"/>
        <end position="312"/>
    </location>
</feature>
<evidence type="ECO:0000256" key="3">
    <source>
        <dbReference type="ARBA" id="ARBA00023163"/>
    </source>
</evidence>
<feature type="region of interest" description="Disordered" evidence="5">
    <location>
        <begin position="358"/>
        <end position="379"/>
    </location>
</feature>
<dbReference type="Gene3D" id="2.60.40.3960">
    <property type="entry name" value="Velvet domain"/>
    <property type="match status" value="1"/>
</dbReference>
<comment type="subcellular location">
    <subcellularLocation>
        <location evidence="1">Nucleus</location>
    </subcellularLocation>
</comment>
<protein>
    <recommendedName>
        <fullName evidence="6">Velvet domain-containing protein</fullName>
    </recommendedName>
</protein>
<keyword evidence="2" id="KW-0805">Transcription regulation</keyword>
<evidence type="ECO:0000256" key="2">
    <source>
        <dbReference type="ARBA" id="ARBA00023015"/>
    </source>
</evidence>
<feature type="domain" description="Velvet" evidence="6">
    <location>
        <begin position="33"/>
        <end position="267"/>
    </location>
</feature>
<dbReference type="PANTHER" id="PTHR33572:SF3">
    <property type="entry name" value="VELVET COMPLEX SUBUNIT B"/>
    <property type="match status" value="1"/>
</dbReference>
<organism evidence="7 8">
    <name type="scientific">Lentinus tigrinus ALCF2SS1-6</name>
    <dbReference type="NCBI Taxonomy" id="1328759"/>
    <lineage>
        <taxon>Eukaryota</taxon>
        <taxon>Fungi</taxon>
        <taxon>Dikarya</taxon>
        <taxon>Basidiomycota</taxon>
        <taxon>Agaricomycotina</taxon>
        <taxon>Agaricomycetes</taxon>
        <taxon>Polyporales</taxon>
        <taxon>Polyporaceae</taxon>
        <taxon>Lentinus</taxon>
    </lineage>
</organism>
<dbReference type="PANTHER" id="PTHR33572">
    <property type="entry name" value="SPORE DEVELOPMENT REGULATOR VOSA"/>
    <property type="match status" value="1"/>
</dbReference>
<dbReference type="InterPro" id="IPR021740">
    <property type="entry name" value="Velvet"/>
</dbReference>
<dbReference type="InterPro" id="IPR037525">
    <property type="entry name" value="Velvet_dom"/>
</dbReference>
<evidence type="ECO:0000256" key="5">
    <source>
        <dbReference type="SAM" id="MobiDB-lite"/>
    </source>
</evidence>
<dbReference type="InterPro" id="IPR038491">
    <property type="entry name" value="Velvet_dom_sf"/>
</dbReference>